<feature type="domain" description="FAM21/CAPZIP" evidence="2">
    <location>
        <begin position="634"/>
        <end position="741"/>
    </location>
</feature>
<comment type="caution">
    <text evidence="3">The sequence shown here is derived from an EMBL/GenBank/DDBJ whole genome shotgun (WGS) entry which is preliminary data.</text>
</comment>
<dbReference type="AlphaFoldDB" id="A0A8S1C2S7"/>
<reference evidence="3 4" key="1">
    <citation type="submission" date="2020-04" db="EMBL/GenBank/DDBJ databases">
        <authorList>
            <person name="Alioto T."/>
            <person name="Alioto T."/>
            <person name="Gomez Garrido J."/>
        </authorList>
    </citation>
    <scope>NUCLEOTIDE SEQUENCE [LARGE SCALE GENOMIC DNA]</scope>
</reference>
<evidence type="ECO:0000313" key="3">
    <source>
        <dbReference type="EMBL" id="CAB3360315.1"/>
    </source>
</evidence>
<feature type="compositionally biased region" description="Low complexity" evidence="1">
    <location>
        <begin position="216"/>
        <end position="225"/>
    </location>
</feature>
<feature type="region of interest" description="Disordered" evidence="1">
    <location>
        <begin position="538"/>
        <end position="563"/>
    </location>
</feature>
<feature type="region of interest" description="Disordered" evidence="1">
    <location>
        <begin position="983"/>
        <end position="1094"/>
    </location>
</feature>
<feature type="compositionally biased region" description="Basic and acidic residues" evidence="1">
    <location>
        <begin position="1083"/>
        <end position="1094"/>
    </location>
</feature>
<feature type="compositionally biased region" description="Polar residues" evidence="1">
    <location>
        <begin position="735"/>
        <end position="749"/>
    </location>
</feature>
<feature type="compositionally biased region" description="Basic and acidic residues" evidence="1">
    <location>
        <begin position="610"/>
        <end position="620"/>
    </location>
</feature>
<keyword evidence="4" id="KW-1185">Reference proteome</keyword>
<feature type="compositionally biased region" description="Polar residues" evidence="1">
    <location>
        <begin position="324"/>
        <end position="333"/>
    </location>
</feature>
<feature type="region of interest" description="Disordered" evidence="1">
    <location>
        <begin position="585"/>
        <end position="779"/>
    </location>
</feature>
<dbReference type="OrthoDB" id="751084at2759"/>
<feature type="region of interest" description="Disordered" evidence="1">
    <location>
        <begin position="260"/>
        <end position="402"/>
    </location>
</feature>
<organism evidence="3 4">
    <name type="scientific">Cloeon dipterum</name>
    <dbReference type="NCBI Taxonomy" id="197152"/>
    <lineage>
        <taxon>Eukaryota</taxon>
        <taxon>Metazoa</taxon>
        <taxon>Ecdysozoa</taxon>
        <taxon>Arthropoda</taxon>
        <taxon>Hexapoda</taxon>
        <taxon>Insecta</taxon>
        <taxon>Pterygota</taxon>
        <taxon>Palaeoptera</taxon>
        <taxon>Ephemeroptera</taxon>
        <taxon>Pisciforma</taxon>
        <taxon>Baetidae</taxon>
        <taxon>Cloeon</taxon>
    </lineage>
</organism>
<sequence length="1160" mass="126089">MGENWNLDHIRAQAANWTLQGDADLLEALVKISKDVVEKAEASSRKVDDLCISLDRANCDLQNTTNSFTALANQQFMENRVAEEEPVIAAEQRKIEPEISAVERNKKVREEVLRNSLAFLDENFDFIEVPMANESDDEQLKSKPAFQVKNPTLGIKIPFVIGSKEFEEDDYIGLRLAAVADPKEPTMPVEVNWGSSSFDPSISSEEDARSASVGTQQSNQSSQKSSFINELAATVGGESPSEAEVQVTQPKFRSLMSAYDQREPPPLFGGQEDEEEGTDTIFGSGANLFKSDQITGKSKLDEERGNLFADDEDNLFDEAPPQPKQTSSESSVSKPPLKLPAGAVSIFGNNKPMLPKQRPPSTSSKGSFDEPAQPAQSPVVSKLASPPAPAKPNIGLFDDDSDEDLFAAPPVVKETPSKVVLGNNPSKSSLFGDSMEDDDDFIKPPTNSIAEKPPAINSSTNVIGATKPVPKKISLFGDSDSDEDIFSASNPSSSSKGLFGDETEDLFKPVKKSEPALEDIFSQRKTIAPVEEKIVSPKPEEVKKSAVKPKIEEKPAPKIPAADTTEIKKRLNLVLTKETPKVVNLFESPETEEKKQLEKPEKVLTNQLEDTEKVASHQESKSAPPQSAVRRGLALKINPLALLPGSKPLKTPTPLSPETTSPSALKETPPVSPPAEEILSPLVEHTAATEEETPGESASFDNVPVSSSQLLHPGKDRIKIKQKRKPPTRKGRQVSVESPSDPSTSNPVSPATDEDDLFIVPDVPPALPAEDKSPPPVVKEVPRFGELEVSPSSIFMEPPPLPSKIDDLFGDEDDFLFNDPMPVNEPKVDARLSFEPPPLPNEKLDTPSDDLFASSVAKSLVSDDLFFAPVDMAPPDSPKASISNQESLKVTDIFEGDDLFGLPKTSAIETPKAIFNSEPPPLETSDDIFGDDDLFSDALSPNSSSDLFFETHQSKEEQAISSPDKAEVFLTPDSSLEFNKAVENLGPEKNITDNEPASLFDEDEDDDDLFGAPIKSISTPKPEQNQKVVKEKSASPPTHVKNQVHDLFAEDDDDDDLFGSVQKTVPKQAEKIQKVEPASASKEPSKDLFGDSSKQDIIKQKKELVKKKSSALFGDLDDEENDLFGSSVASKAPPKQQAQPKGQENKKTDDLFDDPLLGGM</sequence>
<feature type="compositionally biased region" description="Acidic residues" evidence="1">
    <location>
        <begin position="924"/>
        <end position="935"/>
    </location>
</feature>
<feature type="region of interest" description="Disordered" evidence="1">
    <location>
        <begin position="1110"/>
        <end position="1160"/>
    </location>
</feature>
<feature type="compositionally biased region" description="Basic and acidic residues" evidence="1">
    <location>
        <begin position="591"/>
        <end position="602"/>
    </location>
</feature>
<dbReference type="InterPro" id="IPR029341">
    <property type="entry name" value="FAM21/CAPZIP"/>
</dbReference>
<name>A0A8S1C2S7_9INSE</name>
<dbReference type="Proteomes" id="UP000494165">
    <property type="component" value="Unassembled WGS sequence"/>
</dbReference>
<feature type="compositionally biased region" description="Basic and acidic residues" evidence="1">
    <location>
        <begin position="538"/>
        <end position="556"/>
    </location>
</feature>
<feature type="compositionally biased region" description="Acidic residues" evidence="1">
    <location>
        <begin position="1000"/>
        <end position="1009"/>
    </location>
</feature>
<evidence type="ECO:0000313" key="4">
    <source>
        <dbReference type="Proteomes" id="UP000494165"/>
    </source>
</evidence>
<dbReference type="Pfam" id="PF15255">
    <property type="entry name" value="CAP-ZIP_m"/>
    <property type="match status" value="1"/>
</dbReference>
<proteinExistence type="predicted"/>
<protein>
    <recommendedName>
        <fullName evidence="2">FAM21/CAPZIP domain-containing protein</fullName>
    </recommendedName>
</protein>
<feature type="compositionally biased region" description="Low complexity" evidence="1">
    <location>
        <begin position="646"/>
        <end position="663"/>
    </location>
</feature>
<feature type="region of interest" description="Disordered" evidence="1">
    <location>
        <begin position="416"/>
        <end position="463"/>
    </location>
</feature>
<feature type="compositionally biased region" description="Basic residues" evidence="1">
    <location>
        <begin position="720"/>
        <end position="732"/>
    </location>
</feature>
<feature type="compositionally biased region" description="Polar residues" evidence="1">
    <location>
        <begin position="1016"/>
        <end position="1027"/>
    </location>
</feature>
<evidence type="ECO:0000256" key="1">
    <source>
        <dbReference type="SAM" id="MobiDB-lite"/>
    </source>
</evidence>
<feature type="region of interest" description="Disordered" evidence="1">
    <location>
        <begin position="910"/>
        <end position="937"/>
    </location>
</feature>
<feature type="region of interest" description="Disordered" evidence="1">
    <location>
        <begin position="188"/>
        <end position="225"/>
    </location>
</feature>
<feature type="region of interest" description="Disordered" evidence="1">
    <location>
        <begin position="791"/>
        <end position="847"/>
    </location>
</feature>
<gene>
    <name evidence="3" type="ORF">CLODIP_2_CD08849</name>
</gene>
<evidence type="ECO:0000259" key="2">
    <source>
        <dbReference type="Pfam" id="PF15255"/>
    </source>
</evidence>
<dbReference type="EMBL" id="CADEPI010000003">
    <property type="protein sequence ID" value="CAB3360315.1"/>
    <property type="molecule type" value="Genomic_DNA"/>
</dbReference>
<feature type="compositionally biased region" description="Low complexity" evidence="1">
    <location>
        <begin position="1129"/>
        <end position="1141"/>
    </location>
</feature>
<accession>A0A8S1C2S7</accession>